<keyword evidence="1 6" id="KW-0378">Hydrolase</keyword>
<dbReference type="Gene3D" id="3.40.50.180">
    <property type="entry name" value="Methylesterase CheB, C-terminal domain"/>
    <property type="match status" value="1"/>
</dbReference>
<protein>
    <recommendedName>
        <fullName evidence="2">protein-glutamate methylesterase</fullName>
        <ecNumber evidence="2">3.1.1.61</ecNumber>
    </recommendedName>
</protein>
<feature type="domain" description="CheB-type methylesterase" evidence="5">
    <location>
        <begin position="2"/>
        <end position="124"/>
    </location>
</feature>
<reference evidence="6" key="1">
    <citation type="submission" date="2018-06" db="EMBL/GenBank/DDBJ databases">
        <authorList>
            <consortium name="Pathogen Informatics"/>
            <person name="Doyle S."/>
        </authorList>
    </citation>
    <scope>NUCLEOTIDE SEQUENCE</scope>
    <source>
        <strain evidence="6">NCTC13307</strain>
    </source>
</reference>
<proteinExistence type="predicted"/>
<evidence type="ECO:0000313" key="6">
    <source>
        <dbReference type="EMBL" id="SUY21317.1"/>
    </source>
</evidence>
<dbReference type="EC" id="3.1.1.61" evidence="2"/>
<dbReference type="GO" id="GO:0000156">
    <property type="term" value="F:phosphorelay response regulator activity"/>
    <property type="evidence" value="ECO:0007669"/>
    <property type="project" value="InterPro"/>
</dbReference>
<evidence type="ECO:0000256" key="3">
    <source>
        <dbReference type="ARBA" id="ARBA00048267"/>
    </source>
</evidence>
<dbReference type="SUPFAM" id="SSF52738">
    <property type="entry name" value="Methylesterase CheB, C-terminal domain"/>
    <property type="match status" value="1"/>
</dbReference>
<dbReference type="InterPro" id="IPR035909">
    <property type="entry name" value="CheB_C"/>
</dbReference>
<comment type="caution">
    <text evidence="4">Lacks conserved residue(s) required for the propagation of feature annotation.</text>
</comment>
<dbReference type="EMBL" id="UFWD01000001">
    <property type="protein sequence ID" value="SUY21317.1"/>
    <property type="molecule type" value="Genomic_DNA"/>
</dbReference>
<dbReference type="CDD" id="cd16432">
    <property type="entry name" value="CheB_Rec"/>
    <property type="match status" value="1"/>
</dbReference>
<organism evidence="6">
    <name type="scientific">Clostridioides difficile</name>
    <name type="common">Peptoclostridium difficile</name>
    <dbReference type="NCBI Taxonomy" id="1496"/>
    <lineage>
        <taxon>Bacteria</taxon>
        <taxon>Bacillati</taxon>
        <taxon>Bacillota</taxon>
        <taxon>Clostridia</taxon>
        <taxon>Peptostreptococcales</taxon>
        <taxon>Peptostreptococcaceae</taxon>
        <taxon>Clostridioides</taxon>
    </lineage>
</organism>
<accession>A0A381I786</accession>
<evidence type="ECO:0000256" key="4">
    <source>
        <dbReference type="PROSITE-ProRule" id="PRU00050"/>
    </source>
</evidence>
<gene>
    <name evidence="6" type="primary">cheB2</name>
    <name evidence="6" type="ORF">NCTC13307_00620</name>
</gene>
<dbReference type="GO" id="GO:0005737">
    <property type="term" value="C:cytoplasm"/>
    <property type="evidence" value="ECO:0007669"/>
    <property type="project" value="InterPro"/>
</dbReference>
<evidence type="ECO:0000259" key="5">
    <source>
        <dbReference type="PROSITE" id="PS50122"/>
    </source>
</evidence>
<dbReference type="PANTHER" id="PTHR42872">
    <property type="entry name" value="PROTEIN-GLUTAMATE METHYLESTERASE/PROTEIN-GLUTAMINE GLUTAMINASE"/>
    <property type="match status" value="1"/>
</dbReference>
<evidence type="ECO:0000256" key="1">
    <source>
        <dbReference type="ARBA" id="ARBA00022801"/>
    </source>
</evidence>
<evidence type="ECO:0000256" key="2">
    <source>
        <dbReference type="ARBA" id="ARBA00039140"/>
    </source>
</evidence>
<dbReference type="PROSITE" id="PS50122">
    <property type="entry name" value="CHEB"/>
    <property type="match status" value="1"/>
</dbReference>
<sequence length="135" mass="15053">MERFNNMVIAIGASVGGTEAILEIIKDLPKSTPGIVVVQHMPAIFTYMYAQRLDKQCIMNVREAKNNDRVEQGNVLIAPGGYQMKLCTDKQGYYVTCEKGERISGHCPSVDVLFDSVAEVAGKKFNRNNTYRYGL</sequence>
<comment type="catalytic activity">
    <reaction evidence="3">
        <text>[protein]-L-glutamate 5-O-methyl ester + H2O = L-glutamyl-[protein] + methanol + H(+)</text>
        <dbReference type="Rhea" id="RHEA:23236"/>
        <dbReference type="Rhea" id="RHEA-COMP:10208"/>
        <dbReference type="Rhea" id="RHEA-COMP:10311"/>
        <dbReference type="ChEBI" id="CHEBI:15377"/>
        <dbReference type="ChEBI" id="CHEBI:15378"/>
        <dbReference type="ChEBI" id="CHEBI:17790"/>
        <dbReference type="ChEBI" id="CHEBI:29973"/>
        <dbReference type="ChEBI" id="CHEBI:82795"/>
        <dbReference type="EC" id="3.1.1.61"/>
    </reaction>
</comment>
<dbReference type="Pfam" id="PF01339">
    <property type="entry name" value="CheB_methylest"/>
    <property type="match status" value="1"/>
</dbReference>
<name>A0A381I786_CLODI</name>
<dbReference type="AlphaFoldDB" id="A0A381I786"/>
<dbReference type="GO" id="GO:0008984">
    <property type="term" value="F:protein-glutamate methylesterase activity"/>
    <property type="evidence" value="ECO:0007669"/>
    <property type="project" value="UniProtKB-EC"/>
</dbReference>
<dbReference type="GO" id="GO:0006935">
    <property type="term" value="P:chemotaxis"/>
    <property type="evidence" value="ECO:0007669"/>
    <property type="project" value="InterPro"/>
</dbReference>
<dbReference type="InterPro" id="IPR000673">
    <property type="entry name" value="Sig_transdc_resp-reg_Me-estase"/>
</dbReference>
<dbReference type="PANTHER" id="PTHR42872:SF6">
    <property type="entry name" value="PROTEIN-GLUTAMATE METHYLESTERASE_PROTEIN-GLUTAMINE GLUTAMINASE"/>
    <property type="match status" value="1"/>
</dbReference>